<name>A0A9N9W6M7_9HYPO</name>
<evidence type="ECO:0000313" key="4">
    <source>
        <dbReference type="Proteomes" id="UP000775872"/>
    </source>
</evidence>
<dbReference type="InterPro" id="IPR007461">
    <property type="entry name" value="Ysc84_actin-binding"/>
</dbReference>
<dbReference type="Pfam" id="PF04366">
    <property type="entry name" value="Ysc84"/>
    <property type="match status" value="1"/>
</dbReference>
<feature type="region of interest" description="Disordered" evidence="1">
    <location>
        <begin position="121"/>
        <end position="142"/>
    </location>
</feature>
<organism evidence="3 4">
    <name type="scientific">Clonostachys solani</name>
    <dbReference type="NCBI Taxonomy" id="160281"/>
    <lineage>
        <taxon>Eukaryota</taxon>
        <taxon>Fungi</taxon>
        <taxon>Dikarya</taxon>
        <taxon>Ascomycota</taxon>
        <taxon>Pezizomycotina</taxon>
        <taxon>Sordariomycetes</taxon>
        <taxon>Hypocreomycetidae</taxon>
        <taxon>Hypocreales</taxon>
        <taxon>Bionectriaceae</taxon>
        <taxon>Clonostachys</taxon>
    </lineage>
</organism>
<dbReference type="PANTHER" id="PTHR15629:SF8">
    <property type="entry name" value="DUF500 DOMAIN PROTEIN (AFU_ORTHOLOGUE AFUA_5G07310)"/>
    <property type="match status" value="1"/>
</dbReference>
<feature type="domain" description="Ysc84 actin-binding" evidence="2">
    <location>
        <begin position="200"/>
        <end position="323"/>
    </location>
</feature>
<dbReference type="GO" id="GO:0035091">
    <property type="term" value="F:phosphatidylinositol binding"/>
    <property type="evidence" value="ECO:0007669"/>
    <property type="project" value="TreeGrafter"/>
</dbReference>
<reference evidence="4" key="1">
    <citation type="submission" date="2019-06" db="EMBL/GenBank/DDBJ databases">
        <authorList>
            <person name="Broberg M."/>
        </authorList>
    </citation>
    <scope>NUCLEOTIDE SEQUENCE [LARGE SCALE GENOMIC DNA]</scope>
</reference>
<evidence type="ECO:0000313" key="3">
    <source>
        <dbReference type="EMBL" id="CAH0044422.1"/>
    </source>
</evidence>
<evidence type="ECO:0000259" key="2">
    <source>
        <dbReference type="Pfam" id="PF04366"/>
    </source>
</evidence>
<sequence length="403" mass="43401">MTATVYYTDKPTSDKAGSDNREDNRGDTPVYTEDQPSQNQERQPPAYSDDPAMYAAQEPQPIPEKDMAKRRTLRERLHKITIATGKPVNKLTNIIGSEGWWPTSVEDECVKAARILHSFTNLDSSSRPPNSNGPKHPTGLTRKSMVKIPPKVLHSCAGLAIFNTARVGAWHGSIAGGSGLVTARRPDGTWSPPSAFLVTTVGAGFMFGLDVYDCVCVLNTPAQVAAFTKPQVALGGNLGVSLGPVGSGSAVNAAVTSPGRPAWSYIKSRGIWAGVQVDGTVIVSRADANAVFYDERGITAQRILQGDVAWPMGSRPLFEVLKALEDGRRYAPSVVEEGAAVPPPARDMPIMDEKQAIMPAVRVTDTDEREQVPAYSDKDEELYASSLADEKERLAKADEKPGQ</sequence>
<evidence type="ECO:0000256" key="1">
    <source>
        <dbReference type="SAM" id="MobiDB-lite"/>
    </source>
</evidence>
<gene>
    <name evidence="3" type="ORF">CSOL1703_00010166</name>
</gene>
<protein>
    <recommendedName>
        <fullName evidence="2">Ysc84 actin-binding domain-containing protein</fullName>
    </recommendedName>
</protein>
<feature type="region of interest" description="Disordered" evidence="1">
    <location>
        <begin position="1"/>
        <end position="65"/>
    </location>
</feature>
<dbReference type="CDD" id="cd11524">
    <property type="entry name" value="SYLF"/>
    <property type="match status" value="1"/>
</dbReference>
<feature type="region of interest" description="Disordered" evidence="1">
    <location>
        <begin position="364"/>
        <end position="383"/>
    </location>
</feature>
<accession>A0A9N9W6M7</accession>
<feature type="compositionally biased region" description="Polar residues" evidence="1">
    <location>
        <begin position="121"/>
        <end position="133"/>
    </location>
</feature>
<reference evidence="3 4" key="2">
    <citation type="submission" date="2021-10" db="EMBL/GenBank/DDBJ databases">
        <authorList>
            <person name="Piombo E."/>
        </authorList>
    </citation>
    <scope>NUCLEOTIDE SEQUENCE [LARGE SCALE GENOMIC DNA]</scope>
</reference>
<comment type="caution">
    <text evidence="3">The sequence shown here is derived from an EMBL/GenBank/DDBJ whole genome shotgun (WGS) entry which is preliminary data.</text>
</comment>
<dbReference type="AlphaFoldDB" id="A0A9N9W6M7"/>
<proteinExistence type="predicted"/>
<feature type="compositionally biased region" description="Basic and acidic residues" evidence="1">
    <location>
        <begin position="11"/>
        <end position="26"/>
    </location>
</feature>
<dbReference type="Proteomes" id="UP000775872">
    <property type="component" value="Unassembled WGS sequence"/>
</dbReference>
<dbReference type="PANTHER" id="PTHR15629">
    <property type="entry name" value="SH3YL1 PROTEIN"/>
    <property type="match status" value="1"/>
</dbReference>
<dbReference type="OrthoDB" id="10255128at2759"/>
<keyword evidence="4" id="KW-1185">Reference proteome</keyword>
<dbReference type="EMBL" id="CABFOC020000005">
    <property type="protein sequence ID" value="CAH0044422.1"/>
    <property type="molecule type" value="Genomic_DNA"/>
</dbReference>
<dbReference type="InterPro" id="IPR051702">
    <property type="entry name" value="SH3_domain_YSC84-like"/>
</dbReference>